<reference evidence="2" key="1">
    <citation type="submission" date="2009-11" db="EMBL/GenBank/DDBJ databases">
        <authorList>
            <consortium name="US DOE Joint Genome Institute (JGI-PGF)"/>
            <person name="Ottilar R."/>
            <person name="Schmutz J."/>
            <person name="Salamov A."/>
            <person name="Cheng J.F."/>
            <person name="Lucas S."/>
            <person name="Pitluck S."/>
            <person name="Gundlach H."/>
            <person name="Guo Y."/>
            <person name="Haberer G."/>
            <person name="Nasrallah J."/>
            <person name="Mayer K.F.X."/>
            <person name="van de Peer Y."/>
            <person name="Weigel D."/>
            <person name="Grigoriev I.V."/>
        </authorList>
    </citation>
    <scope>NUCLEOTIDE SEQUENCE</scope>
    <source>
        <strain evidence="2">Nigerian</strain>
    </source>
</reference>
<dbReference type="EMBL" id="KV461675">
    <property type="protein sequence ID" value="OCA14420.1"/>
    <property type="molecule type" value="Genomic_DNA"/>
</dbReference>
<gene>
    <name evidence="2" type="ORF">XENTR_v90026814mg</name>
</gene>
<feature type="region of interest" description="Disordered" evidence="1">
    <location>
        <begin position="1"/>
        <end position="29"/>
    </location>
</feature>
<dbReference type="AlphaFoldDB" id="A0A1B8XUT8"/>
<protein>
    <submittedName>
        <fullName evidence="2">Uncharacterized protein</fullName>
    </submittedName>
</protein>
<proteinExistence type="predicted"/>
<sequence>MSWAGAGNCTPTSSGQVVMEPEQRARPTH</sequence>
<reference evidence="2" key="3">
    <citation type="submission" date="2016-05" db="EMBL/GenBank/DDBJ databases">
        <title>WGS assembly of Xenopus tropicalis.</title>
        <authorList>
            <person name="Sessions A."/>
            <person name="Jenkins J."/>
            <person name="Mitros T."/>
            <person name="Lyons J.T."/>
            <person name="Dichmann D.S."/>
            <person name="Robert J."/>
            <person name="Harland R.M."/>
            <person name="Rokhsar D.S."/>
        </authorList>
    </citation>
    <scope>NUCLEOTIDE SEQUENCE</scope>
    <source>
        <strain evidence="2">Nigerian</strain>
    </source>
</reference>
<organism evidence="2">
    <name type="scientific">Xenopus tropicalis</name>
    <name type="common">Western clawed frog</name>
    <name type="synonym">Silurana tropicalis</name>
    <dbReference type="NCBI Taxonomy" id="8364"/>
    <lineage>
        <taxon>Eukaryota</taxon>
        <taxon>Metazoa</taxon>
        <taxon>Chordata</taxon>
        <taxon>Craniata</taxon>
        <taxon>Vertebrata</taxon>
        <taxon>Euteleostomi</taxon>
        <taxon>Amphibia</taxon>
        <taxon>Batrachia</taxon>
        <taxon>Anura</taxon>
        <taxon>Pipoidea</taxon>
        <taxon>Pipidae</taxon>
        <taxon>Xenopodinae</taxon>
        <taxon>Xenopus</taxon>
        <taxon>Silurana</taxon>
    </lineage>
</organism>
<evidence type="ECO:0000313" key="2">
    <source>
        <dbReference type="EMBL" id="OCA14420.1"/>
    </source>
</evidence>
<reference evidence="2" key="2">
    <citation type="journal article" date="2010" name="Science">
        <title>The genome of the Western clawed frog Xenopus tropicalis.</title>
        <authorList>
            <person name="Hellsten U."/>
            <person name="Harland R.M."/>
            <person name="Gilchrist M.J."/>
            <person name="Hendrix D."/>
            <person name="Jurka J."/>
            <person name="Kapitonov V."/>
            <person name="Ovcharenko I."/>
            <person name="Putnam N.H."/>
            <person name="Shu S."/>
            <person name="Taher L."/>
            <person name="Blitz I.L."/>
            <person name="Blumberg B."/>
            <person name="Dichmann D.S."/>
            <person name="Dubchak I."/>
            <person name="Amaya E."/>
            <person name="Detter J.C."/>
            <person name="Fletcher R."/>
            <person name="Gerhard D.S."/>
            <person name="Goodstein D."/>
            <person name="Graves T."/>
            <person name="Grigoriev I.V."/>
            <person name="Grimwood J."/>
            <person name="Kawashima T."/>
            <person name="Lindquist E."/>
            <person name="Lucas S.M."/>
            <person name="Mead P.E."/>
            <person name="Mitros T."/>
            <person name="Ogino H."/>
            <person name="Ohta Y."/>
            <person name="Poliakov A.V."/>
            <person name="Pollet N."/>
            <person name="Robert J."/>
            <person name="Salamov A."/>
            <person name="Sater A.K."/>
            <person name="Schmutz J."/>
            <person name="Terry A."/>
            <person name="Vize P.D."/>
            <person name="Warren W.C."/>
            <person name="Wells D."/>
            <person name="Wills A."/>
            <person name="Wilson R.K."/>
            <person name="Zimmerman L.B."/>
            <person name="Zorn A.M."/>
            <person name="Grainger R."/>
            <person name="Grammer T."/>
            <person name="Khokha M.K."/>
            <person name="Richardson P.M."/>
            <person name="Rokhsar D.S."/>
        </authorList>
    </citation>
    <scope>NUCLEOTIDE SEQUENCE [LARGE SCALE GENOMIC DNA]</scope>
    <source>
        <strain evidence="2">Nigerian</strain>
    </source>
</reference>
<accession>A0A1B8XUT8</accession>
<evidence type="ECO:0000256" key="1">
    <source>
        <dbReference type="SAM" id="MobiDB-lite"/>
    </source>
</evidence>
<name>A0A1B8XUT8_XENTR</name>